<protein>
    <submittedName>
        <fullName evidence="2">Uncharacterized protein</fullName>
    </submittedName>
</protein>
<dbReference type="Bgee" id="ENSGGOG00000037015">
    <property type="expression patterns" value="Expressed in cerebellum and 2 other cell types or tissues"/>
</dbReference>
<dbReference type="Ensembl" id="ENSGGOT00000051044.1">
    <property type="protein sequence ID" value="ENSGGOP00000050575.1"/>
    <property type="gene ID" value="ENSGGOG00000037015.1"/>
</dbReference>
<reference evidence="2" key="4">
    <citation type="submission" date="2025-09" db="UniProtKB">
        <authorList>
            <consortium name="Ensembl"/>
        </authorList>
    </citation>
    <scope>IDENTIFICATION</scope>
</reference>
<proteinExistence type="predicted"/>
<keyword evidence="3" id="KW-1185">Reference proteome</keyword>
<dbReference type="AlphaFoldDB" id="A0A2I2ZTI6"/>
<sequence>MSFDGLYWAFGGDTVILLFLFCYLYIILMDLFLLLFHFLIYNNVLSMVPNN</sequence>
<reference evidence="2 3" key="2">
    <citation type="journal article" date="2012" name="Nature">
        <title>Insights into hominid evolution from the gorilla genome sequence.</title>
        <authorList>
            <person name="Scally A."/>
            <person name="Dutheil J.Y."/>
            <person name="Hillier L.W."/>
            <person name="Jordan G.E."/>
            <person name="Goodhead I."/>
            <person name="Herrero J."/>
            <person name="Hobolth A."/>
            <person name="Lappalainen T."/>
            <person name="Mailund T."/>
            <person name="Marques-Bonet T."/>
            <person name="McCarthy S."/>
            <person name="Montgomery S.H."/>
            <person name="Schwalie P.C."/>
            <person name="Tang Y.A."/>
            <person name="Ward M.C."/>
            <person name="Xue Y."/>
            <person name="Yngvadottir B."/>
            <person name="Alkan C."/>
            <person name="Andersen L.N."/>
            <person name="Ayub Q."/>
            <person name="Ball E.V."/>
            <person name="Beal K."/>
            <person name="Bradley B.J."/>
            <person name="Chen Y."/>
            <person name="Clee C.M."/>
            <person name="Fitzgerald S."/>
            <person name="Graves T.A."/>
            <person name="Gu Y."/>
            <person name="Heath P."/>
            <person name="Heger A."/>
            <person name="Karakoc E."/>
            <person name="Kolb-Kokocinski A."/>
            <person name="Laird G.K."/>
            <person name="Lunter G."/>
            <person name="Meader S."/>
            <person name="Mort M."/>
            <person name="Mullikin J.C."/>
            <person name="Munch K."/>
            <person name="O'Connor T.D."/>
            <person name="Phillips A.D."/>
            <person name="Prado-Martinez J."/>
            <person name="Rogers A.S."/>
            <person name="Sajjadian S."/>
            <person name="Schmidt D."/>
            <person name="Shaw K."/>
            <person name="Simpson J.T."/>
            <person name="Stenson P.D."/>
            <person name="Turner D.J."/>
            <person name="Vigilant L."/>
            <person name="Vilella A.J."/>
            <person name="Whitener W."/>
            <person name="Zhu B."/>
            <person name="Cooper D.N."/>
            <person name="de Jong P."/>
            <person name="Dermitzakis E.T."/>
            <person name="Eichler E.E."/>
            <person name="Flicek P."/>
            <person name="Goldman N."/>
            <person name="Mundy N.I."/>
            <person name="Ning Z."/>
            <person name="Odom D.T."/>
            <person name="Ponting C.P."/>
            <person name="Quail M.A."/>
            <person name="Ryder O.A."/>
            <person name="Searle S.M."/>
            <person name="Warren W.C."/>
            <person name="Wilson R.K."/>
            <person name="Schierup M.H."/>
            <person name="Rogers J."/>
            <person name="Tyler-Smith C."/>
            <person name="Durbin R."/>
        </authorList>
    </citation>
    <scope>NUCLEOTIDE SEQUENCE [LARGE SCALE GENOMIC DNA]</scope>
</reference>
<feature type="transmembrane region" description="Helical" evidence="1">
    <location>
        <begin position="15"/>
        <end position="41"/>
    </location>
</feature>
<reference evidence="2" key="3">
    <citation type="submission" date="2025-08" db="UniProtKB">
        <authorList>
            <consortium name="Ensembl"/>
        </authorList>
    </citation>
    <scope>IDENTIFICATION</scope>
</reference>
<evidence type="ECO:0000256" key="1">
    <source>
        <dbReference type="SAM" id="Phobius"/>
    </source>
</evidence>
<accession>A0A2I2ZTI6</accession>
<keyword evidence="1" id="KW-0812">Transmembrane</keyword>
<dbReference type="InParanoid" id="A0A2I2ZTI6"/>
<reference evidence="3" key="1">
    <citation type="submission" date="2011-05" db="EMBL/GenBank/DDBJ databases">
        <title>Insights into the evolution of the great apes provided by the gorilla genome.</title>
        <authorList>
            <person name="Scally A."/>
        </authorList>
    </citation>
    <scope>NUCLEOTIDE SEQUENCE [LARGE SCALE GENOMIC DNA]</scope>
</reference>
<organism evidence="2 3">
    <name type="scientific">Gorilla gorilla gorilla</name>
    <name type="common">Western lowland gorilla</name>
    <dbReference type="NCBI Taxonomy" id="9595"/>
    <lineage>
        <taxon>Eukaryota</taxon>
        <taxon>Metazoa</taxon>
        <taxon>Chordata</taxon>
        <taxon>Craniata</taxon>
        <taxon>Vertebrata</taxon>
        <taxon>Euteleostomi</taxon>
        <taxon>Mammalia</taxon>
        <taxon>Eutheria</taxon>
        <taxon>Euarchontoglires</taxon>
        <taxon>Primates</taxon>
        <taxon>Haplorrhini</taxon>
        <taxon>Catarrhini</taxon>
        <taxon>Hominidae</taxon>
        <taxon>Gorilla</taxon>
    </lineage>
</organism>
<dbReference type="EMBL" id="CABD030017825">
    <property type="status" value="NOT_ANNOTATED_CDS"/>
    <property type="molecule type" value="Genomic_DNA"/>
</dbReference>
<keyword evidence="1" id="KW-0472">Membrane</keyword>
<evidence type="ECO:0000313" key="3">
    <source>
        <dbReference type="Proteomes" id="UP000001519"/>
    </source>
</evidence>
<name>A0A2I2ZTI6_GORGO</name>
<evidence type="ECO:0000313" key="2">
    <source>
        <dbReference type="Ensembl" id="ENSGGOP00000050575.1"/>
    </source>
</evidence>
<dbReference type="Proteomes" id="UP000001519">
    <property type="component" value="Chromosome 2B"/>
</dbReference>
<keyword evidence="1" id="KW-1133">Transmembrane helix</keyword>